<dbReference type="RefSeq" id="WP_251811750.1">
    <property type="nucleotide sequence ID" value="NZ_CP101527.1"/>
</dbReference>
<dbReference type="GO" id="GO:0000049">
    <property type="term" value="F:tRNA binding"/>
    <property type="evidence" value="ECO:0007669"/>
    <property type="project" value="InterPro"/>
</dbReference>
<feature type="short sequence motif" description="'KMSKS' region" evidence="7">
    <location>
        <begin position="249"/>
        <end position="253"/>
    </location>
</feature>
<evidence type="ECO:0000313" key="10">
    <source>
        <dbReference type="EMBL" id="UZW76508.1"/>
    </source>
</evidence>
<keyword evidence="4 7" id="KW-0067">ATP-binding</keyword>
<dbReference type="EC" id="6.1.1.17" evidence="7"/>
<comment type="caution">
    <text evidence="7">Lacks conserved residue(s) required for the propagation of feature annotation.</text>
</comment>
<dbReference type="Pfam" id="PF19269">
    <property type="entry name" value="Anticodon_2"/>
    <property type="match status" value="1"/>
</dbReference>
<evidence type="ECO:0000259" key="9">
    <source>
        <dbReference type="Pfam" id="PF19269"/>
    </source>
</evidence>
<dbReference type="Pfam" id="PF00749">
    <property type="entry name" value="tRNA-synt_1c"/>
    <property type="match status" value="1"/>
</dbReference>
<feature type="domain" description="Aminoacyl-tRNA synthetase class I anticodon-binding" evidence="9">
    <location>
        <begin position="333"/>
        <end position="470"/>
    </location>
</feature>
<dbReference type="PRINTS" id="PR00987">
    <property type="entry name" value="TRNASYNTHGLU"/>
</dbReference>
<reference evidence="10" key="1">
    <citation type="submission" date="2022-07" db="EMBL/GenBank/DDBJ databases">
        <title>Alkalimarinus sp. nov., isolated from gut of a Alitta virens.</title>
        <authorList>
            <person name="Yang A.I."/>
            <person name="Shin N.-R."/>
        </authorList>
    </citation>
    <scope>NUCLEOTIDE SEQUENCE</scope>
    <source>
        <strain evidence="10">FA028</strain>
    </source>
</reference>
<dbReference type="GO" id="GO:0005829">
    <property type="term" value="C:cytosol"/>
    <property type="evidence" value="ECO:0007669"/>
    <property type="project" value="TreeGrafter"/>
</dbReference>
<dbReference type="InterPro" id="IPR004527">
    <property type="entry name" value="Glu-tRNA-ligase_bac/mito"/>
</dbReference>
<organism evidence="10 11">
    <name type="scientific">Alkalimarinus sediminis</name>
    <dbReference type="NCBI Taxonomy" id="1632866"/>
    <lineage>
        <taxon>Bacteria</taxon>
        <taxon>Pseudomonadati</taxon>
        <taxon>Pseudomonadota</taxon>
        <taxon>Gammaproteobacteria</taxon>
        <taxon>Alteromonadales</taxon>
        <taxon>Alteromonadaceae</taxon>
        <taxon>Alkalimarinus</taxon>
    </lineage>
</organism>
<accession>A0A9E8KQI8</accession>
<evidence type="ECO:0000256" key="3">
    <source>
        <dbReference type="ARBA" id="ARBA00022741"/>
    </source>
</evidence>
<dbReference type="EMBL" id="CP101527">
    <property type="protein sequence ID" value="UZW76508.1"/>
    <property type="molecule type" value="Genomic_DNA"/>
</dbReference>
<keyword evidence="5 7" id="KW-0648">Protein biosynthesis</keyword>
<evidence type="ECO:0000256" key="7">
    <source>
        <dbReference type="HAMAP-Rule" id="MF_00022"/>
    </source>
</evidence>
<comment type="catalytic activity">
    <reaction evidence="7">
        <text>tRNA(Glu) + L-glutamate + ATP = L-glutamyl-tRNA(Glu) + AMP + diphosphate</text>
        <dbReference type="Rhea" id="RHEA:23540"/>
        <dbReference type="Rhea" id="RHEA-COMP:9663"/>
        <dbReference type="Rhea" id="RHEA-COMP:9680"/>
        <dbReference type="ChEBI" id="CHEBI:29985"/>
        <dbReference type="ChEBI" id="CHEBI:30616"/>
        <dbReference type="ChEBI" id="CHEBI:33019"/>
        <dbReference type="ChEBI" id="CHEBI:78442"/>
        <dbReference type="ChEBI" id="CHEBI:78520"/>
        <dbReference type="ChEBI" id="CHEBI:456215"/>
        <dbReference type="EC" id="6.1.1.17"/>
    </reaction>
</comment>
<evidence type="ECO:0000259" key="8">
    <source>
        <dbReference type="Pfam" id="PF00749"/>
    </source>
</evidence>
<comment type="subcellular location">
    <subcellularLocation>
        <location evidence="7">Cytoplasm</location>
    </subcellularLocation>
</comment>
<dbReference type="Gene3D" id="3.40.50.620">
    <property type="entry name" value="HUPs"/>
    <property type="match status" value="1"/>
</dbReference>
<feature type="binding site" evidence="7">
    <location>
        <position position="252"/>
    </location>
    <ligand>
        <name>ATP</name>
        <dbReference type="ChEBI" id="CHEBI:30616"/>
    </ligand>
</feature>
<dbReference type="CDD" id="cd00808">
    <property type="entry name" value="GluRS_core"/>
    <property type="match status" value="1"/>
</dbReference>
<sequence>MTVRTRIAPSPTGDPHVGTAYIALFNMCFARQHGGQFILRIEDTDQARSTAESEQDILGALRWLGLDWDEGPDVGGPKGPYRQSERKDDYKAYALELVEKGHAFYCFRTPEELEQIREERKAAGLNPGIKGNLELSEDEVKAKLAAGQPYVIRMKVPDEGTCVIDDMLRGSIEIDWSQVDCQILLKSDGMPTYHLANVVDDHLMDITHVIRGEEWINSAPKHQLLYQYFDWDMPVLCHMPLLRNPDKSKLSKRKNPTSINYYERMGFLPEAVVNYLGRMGWSMPDESEKFSLEEMITNFDISRVSLGGPIFDVEKLSWLNGLWIRENLSEEDFATRLQQWSFNNEKMSPLIPHLKGRVDTFSDVVPLAGFMFSGMLNLATEDFNHNKLEEGQVKRVLQFALWKLEAQRHWTKDNIFADVKALSKAMELKMGEFNFPIFVAIAGTPNSWSVMDSMTLLGPDMTRARLRHALNLLGGFSKKETKRVEKEYQAILNKIEES</sequence>
<dbReference type="KEGG" id="asem:NNL22_07970"/>
<dbReference type="FunFam" id="3.40.50.620:FF:000045">
    <property type="entry name" value="Glutamate--tRNA ligase, mitochondrial"/>
    <property type="match status" value="1"/>
</dbReference>
<dbReference type="Gene3D" id="1.10.10.350">
    <property type="match status" value="1"/>
</dbReference>
<evidence type="ECO:0000256" key="4">
    <source>
        <dbReference type="ARBA" id="ARBA00022840"/>
    </source>
</evidence>
<dbReference type="AlphaFoldDB" id="A0A9E8KQI8"/>
<comment type="subunit">
    <text evidence="7">Monomer.</text>
</comment>
<dbReference type="Proteomes" id="UP001164472">
    <property type="component" value="Chromosome"/>
</dbReference>
<name>A0A9E8KQI8_9ALTE</name>
<keyword evidence="11" id="KW-1185">Reference proteome</keyword>
<keyword evidence="3 7" id="KW-0547">Nucleotide-binding</keyword>
<keyword evidence="6 7" id="KW-0030">Aminoacyl-tRNA synthetase</keyword>
<dbReference type="GO" id="GO:0006424">
    <property type="term" value="P:glutamyl-tRNA aminoacylation"/>
    <property type="evidence" value="ECO:0007669"/>
    <property type="project" value="UniProtKB-UniRule"/>
</dbReference>
<proteinExistence type="inferred from homology"/>
<dbReference type="SUPFAM" id="SSF48163">
    <property type="entry name" value="An anticodon-binding domain of class I aminoacyl-tRNA synthetases"/>
    <property type="match status" value="1"/>
</dbReference>
<dbReference type="GO" id="GO:0004818">
    <property type="term" value="F:glutamate-tRNA ligase activity"/>
    <property type="evidence" value="ECO:0007669"/>
    <property type="project" value="UniProtKB-UniRule"/>
</dbReference>
<gene>
    <name evidence="7 10" type="primary">gltX</name>
    <name evidence="10" type="ORF">NNL22_07970</name>
</gene>
<dbReference type="GO" id="GO:0008270">
    <property type="term" value="F:zinc ion binding"/>
    <property type="evidence" value="ECO:0007669"/>
    <property type="project" value="InterPro"/>
</dbReference>
<feature type="domain" description="Glutamyl/glutaminyl-tRNA synthetase class Ib catalytic" evidence="8">
    <location>
        <begin position="3"/>
        <end position="318"/>
    </location>
</feature>
<dbReference type="InterPro" id="IPR033910">
    <property type="entry name" value="GluRS_core"/>
</dbReference>
<evidence type="ECO:0000313" key="11">
    <source>
        <dbReference type="Proteomes" id="UP001164472"/>
    </source>
</evidence>
<dbReference type="HAMAP" id="MF_00022">
    <property type="entry name" value="Glu_tRNA_synth_type1"/>
    <property type="match status" value="1"/>
</dbReference>
<dbReference type="InterPro" id="IPR014729">
    <property type="entry name" value="Rossmann-like_a/b/a_fold"/>
</dbReference>
<dbReference type="InterPro" id="IPR001412">
    <property type="entry name" value="aa-tRNA-synth_I_CS"/>
</dbReference>
<keyword evidence="7" id="KW-0963">Cytoplasm</keyword>
<protein>
    <recommendedName>
        <fullName evidence="7">Glutamate--tRNA ligase</fullName>
        <ecNumber evidence="7">6.1.1.17</ecNumber>
    </recommendedName>
    <alternativeName>
        <fullName evidence="7">Glutamyl-tRNA synthetase</fullName>
        <shortName evidence="7">GluRS</shortName>
    </alternativeName>
</protein>
<comment type="similarity">
    <text evidence="1 7">Belongs to the class-I aminoacyl-tRNA synthetase family. Glutamate--tRNA ligase type 1 subfamily.</text>
</comment>
<dbReference type="SUPFAM" id="SSF52374">
    <property type="entry name" value="Nucleotidylyl transferase"/>
    <property type="match status" value="1"/>
</dbReference>
<dbReference type="InterPro" id="IPR020058">
    <property type="entry name" value="Glu/Gln-tRNA-synth_Ib_cat-dom"/>
</dbReference>
<dbReference type="PANTHER" id="PTHR43311">
    <property type="entry name" value="GLUTAMATE--TRNA LIGASE"/>
    <property type="match status" value="1"/>
</dbReference>
<keyword evidence="2 7" id="KW-0436">Ligase</keyword>
<dbReference type="GO" id="GO:0005524">
    <property type="term" value="F:ATP binding"/>
    <property type="evidence" value="ECO:0007669"/>
    <property type="project" value="UniProtKB-UniRule"/>
</dbReference>
<dbReference type="InterPro" id="IPR000924">
    <property type="entry name" value="Glu/Gln-tRNA-synth"/>
</dbReference>
<dbReference type="PROSITE" id="PS00178">
    <property type="entry name" value="AA_TRNA_LIGASE_I"/>
    <property type="match status" value="1"/>
</dbReference>
<comment type="function">
    <text evidence="7">Catalyzes the attachment of glutamate to tRNA(Glu) in a two-step reaction: glutamate is first activated by ATP to form Glu-AMP and then transferred to the acceptor end of tRNA(Glu).</text>
</comment>
<dbReference type="InterPro" id="IPR045462">
    <property type="entry name" value="aa-tRNA-synth_I_cd-bd"/>
</dbReference>
<dbReference type="PANTHER" id="PTHR43311:SF2">
    <property type="entry name" value="GLUTAMATE--TRNA LIGASE, MITOCHONDRIAL-RELATED"/>
    <property type="match status" value="1"/>
</dbReference>
<dbReference type="NCBIfam" id="TIGR00464">
    <property type="entry name" value="gltX_bact"/>
    <property type="match status" value="1"/>
</dbReference>
<dbReference type="InterPro" id="IPR008925">
    <property type="entry name" value="aa_tRNA-synth_I_cd-bd_sf"/>
</dbReference>
<feature type="short sequence motif" description="'HIGH' region" evidence="7">
    <location>
        <begin position="9"/>
        <end position="19"/>
    </location>
</feature>
<dbReference type="InterPro" id="IPR049940">
    <property type="entry name" value="GluQ/Sye"/>
</dbReference>
<evidence type="ECO:0000256" key="6">
    <source>
        <dbReference type="ARBA" id="ARBA00023146"/>
    </source>
</evidence>
<evidence type="ECO:0000256" key="2">
    <source>
        <dbReference type="ARBA" id="ARBA00022598"/>
    </source>
</evidence>
<evidence type="ECO:0000256" key="1">
    <source>
        <dbReference type="ARBA" id="ARBA00007894"/>
    </source>
</evidence>
<evidence type="ECO:0000256" key="5">
    <source>
        <dbReference type="ARBA" id="ARBA00022917"/>
    </source>
</evidence>
<dbReference type="InterPro" id="IPR020751">
    <property type="entry name" value="aa-tRNA-synth_I_codon-bd_sub2"/>
</dbReference>